<accession>A0A835YT78</accession>
<evidence type="ECO:0000313" key="2">
    <source>
        <dbReference type="EMBL" id="KAG5179150.1"/>
    </source>
</evidence>
<gene>
    <name evidence="2" type="ORF">JKP88DRAFT_327304</name>
</gene>
<dbReference type="AlphaFoldDB" id="A0A835YT78"/>
<keyword evidence="3" id="KW-1185">Reference proteome</keyword>
<name>A0A835YT78_9STRA</name>
<comment type="caution">
    <text evidence="2">The sequence shown here is derived from an EMBL/GenBank/DDBJ whole genome shotgun (WGS) entry which is preliminary data.</text>
</comment>
<dbReference type="Proteomes" id="UP000664859">
    <property type="component" value="Unassembled WGS sequence"/>
</dbReference>
<evidence type="ECO:0000313" key="3">
    <source>
        <dbReference type="Proteomes" id="UP000664859"/>
    </source>
</evidence>
<protein>
    <submittedName>
        <fullName evidence="2">Uncharacterized protein</fullName>
    </submittedName>
</protein>
<feature type="compositionally biased region" description="Acidic residues" evidence="1">
    <location>
        <begin position="36"/>
        <end position="46"/>
    </location>
</feature>
<feature type="compositionally biased region" description="Gly residues" evidence="1">
    <location>
        <begin position="17"/>
        <end position="34"/>
    </location>
</feature>
<reference evidence="2" key="1">
    <citation type="submission" date="2021-02" db="EMBL/GenBank/DDBJ databases">
        <title>First Annotated Genome of the Yellow-green Alga Tribonema minus.</title>
        <authorList>
            <person name="Mahan K.M."/>
        </authorList>
    </citation>
    <scope>NUCLEOTIDE SEQUENCE</scope>
    <source>
        <strain evidence="2">UTEX B ZZ1240</strain>
    </source>
</reference>
<dbReference type="EMBL" id="JAFCMP010000490">
    <property type="protein sequence ID" value="KAG5179150.1"/>
    <property type="molecule type" value="Genomic_DNA"/>
</dbReference>
<feature type="region of interest" description="Disordered" evidence="1">
    <location>
        <begin position="1"/>
        <end position="84"/>
    </location>
</feature>
<feature type="compositionally biased region" description="Gly residues" evidence="1">
    <location>
        <begin position="57"/>
        <end position="69"/>
    </location>
</feature>
<feature type="region of interest" description="Disordered" evidence="1">
    <location>
        <begin position="153"/>
        <end position="182"/>
    </location>
</feature>
<feature type="compositionally biased region" description="Gly residues" evidence="1">
    <location>
        <begin position="353"/>
        <end position="367"/>
    </location>
</feature>
<feature type="compositionally biased region" description="Gly residues" evidence="1">
    <location>
        <begin position="401"/>
        <end position="416"/>
    </location>
</feature>
<feature type="compositionally biased region" description="Low complexity" evidence="1">
    <location>
        <begin position="1"/>
        <end position="11"/>
    </location>
</feature>
<feature type="region of interest" description="Disordered" evidence="1">
    <location>
        <begin position="322"/>
        <end position="419"/>
    </location>
</feature>
<proteinExistence type="predicted"/>
<evidence type="ECO:0000256" key="1">
    <source>
        <dbReference type="SAM" id="MobiDB-lite"/>
    </source>
</evidence>
<organism evidence="2 3">
    <name type="scientific">Tribonema minus</name>
    <dbReference type="NCBI Taxonomy" id="303371"/>
    <lineage>
        <taxon>Eukaryota</taxon>
        <taxon>Sar</taxon>
        <taxon>Stramenopiles</taxon>
        <taxon>Ochrophyta</taxon>
        <taxon>PX clade</taxon>
        <taxon>Xanthophyceae</taxon>
        <taxon>Tribonematales</taxon>
        <taxon>Tribonemataceae</taxon>
        <taxon>Tribonema</taxon>
    </lineage>
</organism>
<sequence length="438" mass="43945">MPPQAAYAAAAARRRGGGSSGSGSSGGSSDGGSSGSDDDDEEDEEGPGYGHYDRGDGGSSSGGGGGGGRRAVPRSAASAGGSSGYAVEEYTVGGARSRGRSADAAFGAACERFGRGGRCGRCRSCLLKHEDVEEATVAVGGVSWRQHQLMMQQGSARGSAAGGGYGRDAMDTGDDAEAGAGGGGGVPVARFGVLHRKLGVTDEDRKVPLAQGRSSESAISDSDAGSLLLGFFKSVQSETDPAVLGKFGMMRKPATAHHTVHHTVQQQYNGGRDGGEQLDGEPEALHPLLASKRGARSISMPVLSALVNLHYQPTYLPPRHRGSFAHAGEHLPPHLHLSEFSGGGGHDESTAAAGGGSGSSGIGGGSGVDTWSPSNAQQRPFKKQKSVESFLRIQEEIGAGDSAGGGGNSGGGGGGSAAHYHSHAATHAMLHGSGPTTF</sequence>
<feature type="compositionally biased region" description="Polar residues" evidence="1">
    <location>
        <begin position="369"/>
        <end position="378"/>
    </location>
</feature>